<keyword evidence="4" id="KW-0788">Thiol protease</keyword>
<dbReference type="InterPro" id="IPR038765">
    <property type="entry name" value="Papain-like_cys_pep_sf"/>
</dbReference>
<dbReference type="OrthoDB" id="498368at2759"/>
<dbReference type="Proteomes" id="UP000014760">
    <property type="component" value="Unassembled WGS sequence"/>
</dbReference>
<dbReference type="InterPro" id="IPR013128">
    <property type="entry name" value="Peptidase_C1A"/>
</dbReference>
<gene>
    <name evidence="10" type="ORF">CAPTEDRAFT_222012</name>
</gene>
<reference evidence="11" key="3">
    <citation type="submission" date="2015-06" db="UniProtKB">
        <authorList>
            <consortium name="EnsemblMetazoa"/>
        </authorList>
    </citation>
    <scope>IDENTIFICATION</scope>
</reference>
<dbReference type="PROSITE" id="PS00139">
    <property type="entry name" value="THIOL_PROTEASE_CYS"/>
    <property type="match status" value="1"/>
</dbReference>
<reference evidence="12" key="1">
    <citation type="submission" date="2012-12" db="EMBL/GenBank/DDBJ databases">
        <authorList>
            <person name="Hellsten U."/>
            <person name="Grimwood J."/>
            <person name="Chapman J.A."/>
            <person name="Shapiro H."/>
            <person name="Aerts A."/>
            <person name="Otillar R.P."/>
            <person name="Terry A.Y."/>
            <person name="Boore J.L."/>
            <person name="Simakov O."/>
            <person name="Marletaz F."/>
            <person name="Cho S.-J."/>
            <person name="Edsinger-Gonzales E."/>
            <person name="Havlak P."/>
            <person name="Kuo D.-H."/>
            <person name="Larsson T."/>
            <person name="Lv J."/>
            <person name="Arendt D."/>
            <person name="Savage R."/>
            <person name="Osoegawa K."/>
            <person name="de Jong P."/>
            <person name="Lindberg D.R."/>
            <person name="Seaver E.C."/>
            <person name="Weisblat D.A."/>
            <person name="Putnam N.H."/>
            <person name="Grigoriev I.V."/>
            <person name="Rokhsar D.S."/>
        </authorList>
    </citation>
    <scope>NUCLEOTIDE SEQUENCE</scope>
    <source>
        <strain evidence="12">I ESC-2004</strain>
    </source>
</reference>
<dbReference type="EnsemblMetazoa" id="CapteT222012">
    <property type="protein sequence ID" value="CapteP222012"/>
    <property type="gene ID" value="CapteG222012"/>
</dbReference>
<dbReference type="SUPFAM" id="SSF54001">
    <property type="entry name" value="Cysteine proteinases"/>
    <property type="match status" value="1"/>
</dbReference>
<evidence type="ECO:0000256" key="5">
    <source>
        <dbReference type="ARBA" id="ARBA00023145"/>
    </source>
</evidence>
<dbReference type="CDD" id="cd02248">
    <property type="entry name" value="Peptidase_C1A"/>
    <property type="match status" value="1"/>
</dbReference>
<keyword evidence="12" id="KW-1185">Reference proteome</keyword>
<keyword evidence="5" id="KW-0865">Zymogen</keyword>
<evidence type="ECO:0000259" key="8">
    <source>
        <dbReference type="SMART" id="SM00645"/>
    </source>
</evidence>
<dbReference type="PRINTS" id="PR00705">
    <property type="entry name" value="PAPAIN"/>
</dbReference>
<dbReference type="InterPro" id="IPR039417">
    <property type="entry name" value="Peptidase_C1A_papain-like"/>
</dbReference>
<dbReference type="SMART" id="SM00645">
    <property type="entry name" value="Pept_C1"/>
    <property type="match status" value="1"/>
</dbReference>
<dbReference type="GO" id="GO:0006508">
    <property type="term" value="P:proteolysis"/>
    <property type="evidence" value="ECO:0007669"/>
    <property type="project" value="UniProtKB-KW"/>
</dbReference>
<dbReference type="PANTHER" id="PTHR12411">
    <property type="entry name" value="CYSTEINE PROTEASE FAMILY C1-RELATED"/>
    <property type="match status" value="1"/>
</dbReference>
<evidence type="ECO:0000313" key="12">
    <source>
        <dbReference type="Proteomes" id="UP000014760"/>
    </source>
</evidence>
<reference evidence="10 12" key="2">
    <citation type="journal article" date="2013" name="Nature">
        <title>Insights into bilaterian evolution from three spiralian genomes.</title>
        <authorList>
            <person name="Simakov O."/>
            <person name="Marletaz F."/>
            <person name="Cho S.J."/>
            <person name="Edsinger-Gonzales E."/>
            <person name="Havlak P."/>
            <person name="Hellsten U."/>
            <person name="Kuo D.H."/>
            <person name="Larsson T."/>
            <person name="Lv J."/>
            <person name="Arendt D."/>
            <person name="Savage R."/>
            <person name="Osoegawa K."/>
            <person name="de Jong P."/>
            <person name="Grimwood J."/>
            <person name="Chapman J.A."/>
            <person name="Shapiro H."/>
            <person name="Aerts A."/>
            <person name="Otillar R.P."/>
            <person name="Terry A.Y."/>
            <person name="Boore J.L."/>
            <person name="Grigoriev I.V."/>
            <person name="Lindberg D.R."/>
            <person name="Seaver E.C."/>
            <person name="Weisblat D.A."/>
            <person name="Putnam N.H."/>
            <person name="Rokhsar D.S."/>
        </authorList>
    </citation>
    <scope>NUCLEOTIDE SEQUENCE</scope>
    <source>
        <strain evidence="10 12">I ESC-2004</strain>
    </source>
</reference>
<dbReference type="MEROPS" id="C01.035"/>
<keyword evidence="6" id="KW-1015">Disulfide bond</keyword>
<evidence type="ECO:0000313" key="10">
    <source>
        <dbReference type="EMBL" id="ELU16924.1"/>
    </source>
</evidence>
<keyword evidence="2" id="KW-0645">Protease</keyword>
<dbReference type="EMBL" id="KB292835">
    <property type="protein sequence ID" value="ELU16924.1"/>
    <property type="molecule type" value="Genomic_DNA"/>
</dbReference>
<feature type="domain" description="Cathepsin propeptide inhibitor" evidence="9">
    <location>
        <begin position="32"/>
        <end position="92"/>
    </location>
</feature>
<accession>R7VE68</accession>
<dbReference type="AlphaFoldDB" id="R7VE68"/>
<evidence type="ECO:0000256" key="2">
    <source>
        <dbReference type="ARBA" id="ARBA00022670"/>
    </source>
</evidence>
<feature type="signal peptide" evidence="7">
    <location>
        <begin position="1"/>
        <end position="20"/>
    </location>
</feature>
<dbReference type="InterPro" id="IPR013201">
    <property type="entry name" value="Prot_inhib_I29"/>
</dbReference>
<dbReference type="Pfam" id="PF00112">
    <property type="entry name" value="Peptidase_C1"/>
    <property type="match status" value="1"/>
</dbReference>
<dbReference type="EMBL" id="AMQN01004203">
    <property type="status" value="NOT_ANNOTATED_CDS"/>
    <property type="molecule type" value="Genomic_DNA"/>
</dbReference>
<evidence type="ECO:0000313" key="11">
    <source>
        <dbReference type="EnsemblMetazoa" id="CapteP222012"/>
    </source>
</evidence>
<evidence type="ECO:0000256" key="6">
    <source>
        <dbReference type="ARBA" id="ARBA00023157"/>
    </source>
</evidence>
<evidence type="ECO:0000256" key="1">
    <source>
        <dbReference type="ARBA" id="ARBA00008455"/>
    </source>
</evidence>
<evidence type="ECO:0000256" key="7">
    <source>
        <dbReference type="SAM" id="SignalP"/>
    </source>
</evidence>
<proteinExistence type="inferred from homology"/>
<dbReference type="Pfam" id="PF08246">
    <property type="entry name" value="Inhibitor_I29"/>
    <property type="match status" value="1"/>
</dbReference>
<sequence>MAHPVQQILFFLICVLISHCLRVSNEEIDDLFVKFTEKYHKTYLIGSLEYMHRRGIFRDNFKKHVALNSLRTNNASAWYGVTQFSDLTQEEFTNRFLSNFTTSPTVPALPTLLSSGQLIDSFPRKWDWRDKKVITSMKNQDSCGGCWAYAATAVLESMHALKVPGDLKSLSTQQMIDCSYGFAYALYGCKGGNPCAALHWMKQNNVGLISEKLYPTVNKDQKCYIKKSKPDEVHVAAYSCQNFVGSEESLLRYISSVGPVAVSVDARMWINYQGGIIQHHCGEVSSNHAVTIVGYDLTGDIPFYIAKNSWGVEFGHEGYLYLEYGHNMCSLAQAVAGAHVNN</sequence>
<comment type="similarity">
    <text evidence="1">Belongs to the peptidase C1 family.</text>
</comment>
<feature type="domain" description="Peptidase C1A papain C-terminal" evidence="8">
    <location>
        <begin position="122"/>
        <end position="339"/>
    </location>
</feature>
<protein>
    <recommendedName>
        <fullName evidence="13">Cathepsin O</fullName>
    </recommendedName>
</protein>
<keyword evidence="3" id="KW-0378">Hydrolase</keyword>
<dbReference type="SMART" id="SM00848">
    <property type="entry name" value="Inhibitor_I29"/>
    <property type="match status" value="1"/>
</dbReference>
<dbReference type="OMA" id="QNGLCRY"/>
<dbReference type="HOGENOM" id="CLU_012184_1_3_1"/>
<evidence type="ECO:0008006" key="13">
    <source>
        <dbReference type="Google" id="ProtNLM"/>
    </source>
</evidence>
<keyword evidence="7" id="KW-0732">Signal</keyword>
<feature type="chain" id="PRO_5008452564" description="Cathepsin O" evidence="7">
    <location>
        <begin position="21"/>
        <end position="342"/>
    </location>
</feature>
<dbReference type="InterPro" id="IPR000668">
    <property type="entry name" value="Peptidase_C1A_C"/>
</dbReference>
<evidence type="ECO:0000256" key="3">
    <source>
        <dbReference type="ARBA" id="ARBA00022801"/>
    </source>
</evidence>
<dbReference type="STRING" id="283909.R7VE68"/>
<evidence type="ECO:0000259" key="9">
    <source>
        <dbReference type="SMART" id="SM00848"/>
    </source>
</evidence>
<dbReference type="InterPro" id="IPR025660">
    <property type="entry name" value="Pept_his_AS"/>
</dbReference>
<evidence type="ECO:0000256" key="4">
    <source>
        <dbReference type="ARBA" id="ARBA00022807"/>
    </source>
</evidence>
<name>R7VE68_CAPTE</name>
<organism evidence="10">
    <name type="scientific">Capitella teleta</name>
    <name type="common">Polychaete worm</name>
    <dbReference type="NCBI Taxonomy" id="283909"/>
    <lineage>
        <taxon>Eukaryota</taxon>
        <taxon>Metazoa</taxon>
        <taxon>Spiralia</taxon>
        <taxon>Lophotrochozoa</taxon>
        <taxon>Annelida</taxon>
        <taxon>Polychaeta</taxon>
        <taxon>Sedentaria</taxon>
        <taxon>Scolecida</taxon>
        <taxon>Capitellidae</taxon>
        <taxon>Capitella</taxon>
    </lineage>
</organism>
<dbReference type="Gene3D" id="3.90.70.10">
    <property type="entry name" value="Cysteine proteinases"/>
    <property type="match status" value="1"/>
</dbReference>
<dbReference type="InterPro" id="IPR000169">
    <property type="entry name" value="Pept_cys_AS"/>
</dbReference>
<dbReference type="PROSITE" id="PS00639">
    <property type="entry name" value="THIOL_PROTEASE_HIS"/>
    <property type="match status" value="1"/>
</dbReference>
<dbReference type="GO" id="GO:0008234">
    <property type="term" value="F:cysteine-type peptidase activity"/>
    <property type="evidence" value="ECO:0007669"/>
    <property type="project" value="UniProtKB-KW"/>
</dbReference>